<comment type="caution">
    <text evidence="2">The sequence shown here is derived from an EMBL/GenBank/DDBJ whole genome shotgun (WGS) entry which is preliminary data.</text>
</comment>
<gene>
    <name evidence="2" type="ORF">PYX00_000870</name>
</gene>
<accession>A0AAW2IAT5</accession>
<feature type="compositionally biased region" description="Basic and acidic residues" evidence="1">
    <location>
        <begin position="292"/>
        <end position="327"/>
    </location>
</feature>
<feature type="compositionally biased region" description="Polar residues" evidence="1">
    <location>
        <begin position="171"/>
        <end position="183"/>
    </location>
</feature>
<name>A0AAW2IAT5_9NEOP</name>
<feature type="region of interest" description="Disordered" evidence="1">
    <location>
        <begin position="237"/>
        <end position="327"/>
    </location>
</feature>
<dbReference type="EMBL" id="JARGDH010000001">
    <property type="protein sequence ID" value="KAL0279274.1"/>
    <property type="molecule type" value="Genomic_DNA"/>
</dbReference>
<feature type="compositionally biased region" description="Basic and acidic residues" evidence="1">
    <location>
        <begin position="205"/>
        <end position="215"/>
    </location>
</feature>
<feature type="compositionally biased region" description="Basic and acidic residues" evidence="1">
    <location>
        <begin position="652"/>
        <end position="670"/>
    </location>
</feature>
<feature type="region of interest" description="Disordered" evidence="1">
    <location>
        <begin position="333"/>
        <end position="352"/>
    </location>
</feature>
<sequence>MAPSKTLKKRKGKREKNKKKEKPEAVLPPIPIDRKTEAAKNVREMFMEAEKIHKEYLNSFKSQKGRVKVTSSATVEKSKGIHGKDIEEEVSAVDYKGNNSKRVKKIKGSHNSSPTLTSHKKWKASKDTVEKNSSQIHQKNSEAATKEKTEFQLPDRGSSLQPAKKEGVIQKSDTGEYQQTTRPEINRKPEPKTIKKKSSRKLNKKQPDIPGKPDRYFVGSSSFVSLKILDQMKGDELETGNELPRKSALKKSSQQAKHVSNGSVPSKNDSIVTLPKTRKKKIIDRPNTISGDPKHTNTADGKRTNIPSEKRRIVESEFPPAREPERKVLIQSRRKHNPELASKTKNFPSNIDSTTSMAIATGELIGSNTSNSYFSSESDISKIDRKFMQILEAVTKSKIGYGDSKTPQITDPSKIESIMKEDEDDDGKFLPGSILKRINSLERKLEFLKPQVATSKEALAQFPKGPIKADVLPVLEELWVTENSFWENGLPAGTKPEVAPTEGVPPMPDPPAQKEATPTETEKHQKSNGDTGAEREVKESKPTQKANVPNQRKSPNTAPETPVSTPETKPPERVKKPKAKSHIKQSESKSTVSKTSRVSDMRKIEGDAEKKVENWSILKRLEKAFKTLGMDMVDLDNSKESASPAKKKLQIKKCEYSGKDRRIDKEESGKRTMNMDQTAVAKKKQKKAVVDDLQYGVDSNGSGDKNTDYKVVRPSKKFQDLVRSRDDTDRTAYQASVTHSFSCRPPVTDESKSDVISDEEMQEEIGTSKKKNWKSRLPLSDAHLDELNYKMDWDCERRKKRSTGQSKSYYDDLGLNHRKVRTSDHALSCSFTSLTEEDEYKQRKQTKLSSLLRRDEWDDDTIELTTSGKGDAAQYDLRPLAKNRKREKSMRGMMLNSSTFHDVLKVGEGERRTGAETSQAEAQTDCVRDQDVSKRNKEAAKFILQTSEKDKKVQKGLQLEEEGASVILGRRRVEL</sequence>
<evidence type="ECO:0000313" key="2">
    <source>
        <dbReference type="EMBL" id="KAL0279274.1"/>
    </source>
</evidence>
<feature type="compositionally biased region" description="Basic and acidic residues" evidence="1">
    <location>
        <begin position="76"/>
        <end position="85"/>
    </location>
</feature>
<feature type="compositionally biased region" description="Polar residues" evidence="1">
    <location>
        <begin position="258"/>
        <end position="271"/>
    </location>
</feature>
<evidence type="ECO:0000256" key="1">
    <source>
        <dbReference type="SAM" id="MobiDB-lite"/>
    </source>
</evidence>
<reference evidence="2" key="1">
    <citation type="journal article" date="2024" name="Gigascience">
        <title>Chromosome-level genome of the poultry shaft louse Menopon gallinae provides insight into the host-switching and adaptive evolution of parasitic lice.</title>
        <authorList>
            <person name="Xu Y."/>
            <person name="Ma L."/>
            <person name="Liu S."/>
            <person name="Liang Y."/>
            <person name="Liu Q."/>
            <person name="He Z."/>
            <person name="Tian L."/>
            <person name="Duan Y."/>
            <person name="Cai W."/>
            <person name="Li H."/>
            <person name="Song F."/>
        </authorList>
    </citation>
    <scope>NUCLEOTIDE SEQUENCE</scope>
    <source>
        <strain evidence="2">Cailab_2023a</strain>
    </source>
</reference>
<feature type="compositionally biased region" description="Basic and acidic residues" evidence="1">
    <location>
        <begin position="597"/>
        <end position="609"/>
    </location>
</feature>
<feature type="compositionally biased region" description="Basic and acidic residues" evidence="1">
    <location>
        <begin position="184"/>
        <end position="193"/>
    </location>
</feature>
<feature type="region of interest" description="Disordered" evidence="1">
    <location>
        <begin position="742"/>
        <end position="769"/>
    </location>
</feature>
<feature type="region of interest" description="Disordered" evidence="1">
    <location>
        <begin position="486"/>
        <end position="609"/>
    </location>
</feature>
<feature type="compositionally biased region" description="Basic and acidic residues" evidence="1">
    <location>
        <begin position="520"/>
        <end position="542"/>
    </location>
</feature>
<feature type="region of interest" description="Disordered" evidence="1">
    <location>
        <begin position="913"/>
        <end position="932"/>
    </location>
</feature>
<feature type="region of interest" description="Disordered" evidence="1">
    <location>
        <begin position="637"/>
        <end position="681"/>
    </location>
</feature>
<feature type="compositionally biased region" description="Polar residues" evidence="1">
    <location>
        <begin position="343"/>
        <end position="352"/>
    </location>
</feature>
<feature type="compositionally biased region" description="Polar residues" evidence="1">
    <location>
        <begin position="543"/>
        <end position="567"/>
    </location>
</feature>
<feature type="compositionally biased region" description="Polar residues" evidence="1">
    <location>
        <begin position="131"/>
        <end position="143"/>
    </location>
</feature>
<proteinExistence type="predicted"/>
<feature type="compositionally biased region" description="Basic residues" evidence="1">
    <location>
        <begin position="1"/>
        <end position="20"/>
    </location>
</feature>
<organism evidence="2">
    <name type="scientific">Menopon gallinae</name>
    <name type="common">poultry shaft louse</name>
    <dbReference type="NCBI Taxonomy" id="328185"/>
    <lineage>
        <taxon>Eukaryota</taxon>
        <taxon>Metazoa</taxon>
        <taxon>Ecdysozoa</taxon>
        <taxon>Arthropoda</taxon>
        <taxon>Hexapoda</taxon>
        <taxon>Insecta</taxon>
        <taxon>Pterygota</taxon>
        <taxon>Neoptera</taxon>
        <taxon>Paraneoptera</taxon>
        <taxon>Psocodea</taxon>
        <taxon>Troctomorpha</taxon>
        <taxon>Phthiraptera</taxon>
        <taxon>Amblycera</taxon>
        <taxon>Menoponidae</taxon>
        <taxon>Menopon</taxon>
    </lineage>
</organism>
<feature type="compositionally biased region" description="Basic residues" evidence="1">
    <location>
        <begin position="99"/>
        <end position="108"/>
    </location>
</feature>
<feature type="region of interest" description="Disordered" evidence="1">
    <location>
        <begin position="1"/>
        <end position="36"/>
    </location>
</feature>
<feature type="region of interest" description="Disordered" evidence="1">
    <location>
        <begin position="62"/>
        <end position="218"/>
    </location>
</feature>
<feature type="compositionally biased region" description="Basic residues" evidence="1">
    <location>
        <begin position="194"/>
        <end position="204"/>
    </location>
</feature>
<protein>
    <submittedName>
        <fullName evidence="2">Uncharacterized protein</fullName>
    </submittedName>
</protein>
<dbReference type="AlphaFoldDB" id="A0AAW2IAT5"/>